<dbReference type="RefSeq" id="WP_346155963.1">
    <property type="nucleotide sequence ID" value="NZ_BAAATE010000044.1"/>
</dbReference>
<protein>
    <submittedName>
        <fullName evidence="1">Uncharacterized protein</fullName>
    </submittedName>
</protein>
<gene>
    <name evidence="1" type="ORF">GCM10010412_090550</name>
</gene>
<evidence type="ECO:0000313" key="2">
    <source>
        <dbReference type="Proteomes" id="UP001501666"/>
    </source>
</evidence>
<proteinExistence type="predicted"/>
<organism evidence="1 2">
    <name type="scientific">Nonomuraea recticatena</name>
    <dbReference type="NCBI Taxonomy" id="46178"/>
    <lineage>
        <taxon>Bacteria</taxon>
        <taxon>Bacillati</taxon>
        <taxon>Actinomycetota</taxon>
        <taxon>Actinomycetes</taxon>
        <taxon>Streptosporangiales</taxon>
        <taxon>Streptosporangiaceae</taxon>
        <taxon>Nonomuraea</taxon>
    </lineage>
</organism>
<sequence length="78" mass="8933">MSREDYVNDLVTDRLIGFEIQVALYAAAELRIRGSFQRRFAVETVPADNFIRPRHGHMKLRVACESSCRQEREAHAAG</sequence>
<comment type="caution">
    <text evidence="1">The sequence shown here is derived from an EMBL/GenBank/DDBJ whole genome shotgun (WGS) entry which is preliminary data.</text>
</comment>
<keyword evidence="2" id="KW-1185">Reference proteome</keyword>
<reference evidence="1 2" key="1">
    <citation type="journal article" date="2019" name="Int. J. Syst. Evol. Microbiol.">
        <title>The Global Catalogue of Microorganisms (GCM) 10K type strain sequencing project: providing services to taxonomists for standard genome sequencing and annotation.</title>
        <authorList>
            <consortium name="The Broad Institute Genomics Platform"/>
            <consortium name="The Broad Institute Genome Sequencing Center for Infectious Disease"/>
            <person name="Wu L."/>
            <person name="Ma J."/>
        </authorList>
    </citation>
    <scope>NUCLEOTIDE SEQUENCE [LARGE SCALE GENOMIC DNA]</scope>
    <source>
        <strain evidence="1 2">JCM 6835</strain>
    </source>
</reference>
<dbReference type="EMBL" id="BAAATE010000044">
    <property type="protein sequence ID" value="GAA2696523.1"/>
    <property type="molecule type" value="Genomic_DNA"/>
</dbReference>
<dbReference type="Proteomes" id="UP001501666">
    <property type="component" value="Unassembled WGS sequence"/>
</dbReference>
<accession>A0ABN3TAW8</accession>
<evidence type="ECO:0000313" key="1">
    <source>
        <dbReference type="EMBL" id="GAA2696523.1"/>
    </source>
</evidence>
<name>A0ABN3TAW8_9ACTN</name>